<evidence type="ECO:0000313" key="2">
    <source>
        <dbReference type="Proteomes" id="UP000077628"/>
    </source>
</evidence>
<reference evidence="2" key="1">
    <citation type="submission" date="2016-03" db="EMBL/GenBank/DDBJ databases">
        <authorList>
            <person name="Heylen K."/>
            <person name="De Vos P."/>
            <person name="Vekeman B."/>
        </authorList>
    </citation>
    <scope>NUCLEOTIDE SEQUENCE [LARGE SCALE GENOMIC DNA]</scope>
    <source>
        <strain evidence="2">R-45383</strain>
    </source>
</reference>
<dbReference type="Proteomes" id="UP000077628">
    <property type="component" value="Unassembled WGS sequence"/>
</dbReference>
<protein>
    <submittedName>
        <fullName evidence="1">Uncharacterized protein</fullName>
    </submittedName>
</protein>
<gene>
    <name evidence="1" type="ORF">A1355_20050</name>
</gene>
<keyword evidence="2" id="KW-1185">Reference proteome</keyword>
<evidence type="ECO:0000313" key="1">
    <source>
        <dbReference type="EMBL" id="OAI25067.1"/>
    </source>
</evidence>
<dbReference type="OrthoDB" id="5573560at2"/>
<dbReference type="AlphaFoldDB" id="A0A177P435"/>
<dbReference type="STRING" id="702114.A1355_20050"/>
<sequence length="141" mass="16569">MDLSQLAALSESDVERMGGATLFAHLGIDLFAIRNASKLEAINALSKKELLQLSPQDIERMGGAELFIKAGKRIRYKTFREVCDEYLSRWNKKDYKGQMQRVDYWCRLFGDRIMLYNCIQTLFVVWCRIFFDQTRIFFGFE</sequence>
<dbReference type="RefSeq" id="WP_064025230.1">
    <property type="nucleotide sequence ID" value="NZ_LUUK01000041.1"/>
</dbReference>
<comment type="caution">
    <text evidence="1">The sequence shown here is derived from an EMBL/GenBank/DDBJ whole genome shotgun (WGS) entry which is preliminary data.</text>
</comment>
<accession>A0A177P435</accession>
<dbReference type="EMBL" id="LUUK01000041">
    <property type="protein sequence ID" value="OAI25067.1"/>
    <property type="molecule type" value="Genomic_DNA"/>
</dbReference>
<organism evidence="1 2">
    <name type="scientific">Methylomonas koyamae</name>
    <dbReference type="NCBI Taxonomy" id="702114"/>
    <lineage>
        <taxon>Bacteria</taxon>
        <taxon>Pseudomonadati</taxon>
        <taxon>Pseudomonadota</taxon>
        <taxon>Gammaproteobacteria</taxon>
        <taxon>Methylococcales</taxon>
        <taxon>Methylococcaceae</taxon>
        <taxon>Methylomonas</taxon>
    </lineage>
</organism>
<proteinExistence type="predicted"/>
<name>A0A177P435_9GAMM</name>